<dbReference type="GO" id="GO:0005737">
    <property type="term" value="C:cytoplasm"/>
    <property type="evidence" value="ECO:0007669"/>
    <property type="project" value="UniProtKB-SubCell"/>
</dbReference>
<dbReference type="Proteomes" id="UP000315471">
    <property type="component" value="Unassembled WGS sequence"/>
</dbReference>
<keyword evidence="2 5" id="KW-0671">Queuosine biosynthesis</keyword>
<dbReference type="Gene3D" id="3.30.1130.10">
    <property type="match status" value="1"/>
</dbReference>
<comment type="similarity">
    <text evidence="5">Belongs to the GTP cyclohydrolase I family. QueF type 1 subfamily.</text>
</comment>
<dbReference type="PANTHER" id="PTHR34354:SF1">
    <property type="entry name" value="NADPH-DEPENDENT 7-CYANO-7-DEAZAGUANINE REDUCTASE"/>
    <property type="match status" value="1"/>
</dbReference>
<keyword evidence="1 5" id="KW-0963">Cytoplasm</keyword>
<sequence>MSDSTNFADVLEVFDNPSPERNFTIEHHCPEFTSVCPKTGQPDYGTVIFSYVPDQICVELKSLKMYLQRFRNEGIFYEQVTNRIMDDFLDKVKPRQAKIETRWTPRGGLNSNIIVQFPDPVS</sequence>
<comment type="function">
    <text evidence="5">Catalyzes the NADPH-dependent reduction of 7-cyano-7-deazaguanine (preQ0) to 7-aminomethyl-7-deazaguanine (preQ1).</text>
</comment>
<keyword evidence="7" id="KW-1185">Reference proteome</keyword>
<comment type="caution">
    <text evidence="6">The sequence shown here is derived from an EMBL/GenBank/DDBJ whole genome shotgun (WGS) entry which is preliminary data.</text>
</comment>
<protein>
    <recommendedName>
        <fullName evidence="5">NADPH-dependent 7-cyano-7-deazaguanine reductase</fullName>
        <ecNumber evidence="5">1.7.1.13</ecNumber>
    </recommendedName>
    <alternativeName>
        <fullName evidence="5">7-cyano-7-carbaguanine reductase</fullName>
    </alternativeName>
    <alternativeName>
        <fullName evidence="5">NADPH-dependent nitrile oxidoreductase</fullName>
    </alternativeName>
    <alternativeName>
        <fullName evidence="5">PreQ(0) reductase</fullName>
    </alternativeName>
</protein>
<dbReference type="NCBIfam" id="TIGR03139">
    <property type="entry name" value="QueF-II"/>
    <property type="match status" value="1"/>
</dbReference>
<dbReference type="GO" id="GO:0008616">
    <property type="term" value="P:tRNA queuosine(34) biosynthetic process"/>
    <property type="evidence" value="ECO:0007669"/>
    <property type="project" value="UniProtKB-UniRule"/>
</dbReference>
<feature type="active site" description="Proton donor" evidence="5">
    <location>
        <position position="43"/>
    </location>
</feature>
<dbReference type="RefSeq" id="WP_146600435.1">
    <property type="nucleotide sequence ID" value="NZ_SJPY01000004.1"/>
</dbReference>
<evidence type="ECO:0000256" key="2">
    <source>
        <dbReference type="ARBA" id="ARBA00022785"/>
    </source>
</evidence>
<dbReference type="AlphaFoldDB" id="A0A5C6E125"/>
<evidence type="ECO:0000256" key="5">
    <source>
        <dbReference type="HAMAP-Rule" id="MF_00818"/>
    </source>
</evidence>
<evidence type="ECO:0000313" key="7">
    <source>
        <dbReference type="Proteomes" id="UP000315471"/>
    </source>
</evidence>
<organism evidence="6 7">
    <name type="scientific">Novipirellula aureliae</name>
    <dbReference type="NCBI Taxonomy" id="2527966"/>
    <lineage>
        <taxon>Bacteria</taxon>
        <taxon>Pseudomonadati</taxon>
        <taxon>Planctomycetota</taxon>
        <taxon>Planctomycetia</taxon>
        <taxon>Pirellulales</taxon>
        <taxon>Pirellulaceae</taxon>
        <taxon>Novipirellula</taxon>
    </lineage>
</organism>
<feature type="active site" description="Thioimide intermediate" evidence="5">
    <location>
        <position position="36"/>
    </location>
</feature>
<comment type="subcellular location">
    <subcellularLocation>
        <location evidence="5">Cytoplasm</location>
    </subcellularLocation>
</comment>
<accession>A0A5C6E125</accession>
<dbReference type="Pfam" id="PF14489">
    <property type="entry name" value="QueF"/>
    <property type="match status" value="1"/>
</dbReference>
<dbReference type="HAMAP" id="MF_00818">
    <property type="entry name" value="QueF_type1"/>
    <property type="match status" value="1"/>
</dbReference>
<dbReference type="EC" id="1.7.1.13" evidence="5"/>
<dbReference type="OrthoDB" id="9795077at2"/>
<dbReference type="PANTHER" id="PTHR34354">
    <property type="entry name" value="NADPH-DEPENDENT 7-CYANO-7-DEAZAGUANINE REDUCTASE"/>
    <property type="match status" value="1"/>
</dbReference>
<dbReference type="InterPro" id="IPR043133">
    <property type="entry name" value="GTP-CH-I_C/QueF"/>
</dbReference>
<reference evidence="6 7" key="1">
    <citation type="submission" date="2019-02" db="EMBL/GenBank/DDBJ databases">
        <title>Deep-cultivation of Planctomycetes and their phenomic and genomic characterization uncovers novel biology.</title>
        <authorList>
            <person name="Wiegand S."/>
            <person name="Jogler M."/>
            <person name="Boedeker C."/>
            <person name="Pinto D."/>
            <person name="Vollmers J."/>
            <person name="Rivas-Marin E."/>
            <person name="Kohn T."/>
            <person name="Peeters S.H."/>
            <person name="Heuer A."/>
            <person name="Rast P."/>
            <person name="Oberbeckmann S."/>
            <person name="Bunk B."/>
            <person name="Jeske O."/>
            <person name="Meyerdierks A."/>
            <person name="Storesund J.E."/>
            <person name="Kallscheuer N."/>
            <person name="Luecker S."/>
            <person name="Lage O.M."/>
            <person name="Pohl T."/>
            <person name="Merkel B.J."/>
            <person name="Hornburger P."/>
            <person name="Mueller R.-W."/>
            <person name="Bruemmer F."/>
            <person name="Labrenz M."/>
            <person name="Spormann A.M."/>
            <person name="Op Den Camp H."/>
            <person name="Overmann J."/>
            <person name="Amann R."/>
            <person name="Jetten M.S.M."/>
            <person name="Mascher T."/>
            <person name="Medema M.H."/>
            <person name="Devos D.P."/>
            <person name="Kaster A.-K."/>
            <person name="Ovreas L."/>
            <person name="Rohde M."/>
            <person name="Galperin M.Y."/>
            <person name="Jogler C."/>
        </authorList>
    </citation>
    <scope>NUCLEOTIDE SEQUENCE [LARGE SCALE GENOMIC DNA]</scope>
    <source>
        <strain evidence="6 7">Q31b</strain>
    </source>
</reference>
<dbReference type="EMBL" id="SJPY01000004">
    <property type="protein sequence ID" value="TWU41667.1"/>
    <property type="molecule type" value="Genomic_DNA"/>
</dbReference>
<dbReference type="InterPro" id="IPR016856">
    <property type="entry name" value="QueF_type1"/>
</dbReference>
<gene>
    <name evidence="5 6" type="primary">queF</name>
    <name evidence="6" type="ORF">Q31b_31210</name>
</gene>
<feature type="binding site" evidence="5">
    <location>
        <begin position="58"/>
        <end position="60"/>
    </location>
    <ligand>
        <name>substrate</name>
    </ligand>
</feature>
<dbReference type="PIRSF" id="PIRSF027377">
    <property type="entry name" value="Nitrile_oxidored_QueF"/>
    <property type="match status" value="1"/>
</dbReference>
<evidence type="ECO:0000256" key="3">
    <source>
        <dbReference type="ARBA" id="ARBA00022857"/>
    </source>
</evidence>
<dbReference type="GO" id="GO:0033739">
    <property type="term" value="F:preQ1 synthase activity"/>
    <property type="evidence" value="ECO:0007669"/>
    <property type="project" value="UniProtKB-UniRule"/>
</dbReference>
<dbReference type="InterPro" id="IPR050084">
    <property type="entry name" value="NADPH_dep_7-cyano-7-deazaG_red"/>
</dbReference>
<evidence type="ECO:0000256" key="1">
    <source>
        <dbReference type="ARBA" id="ARBA00022490"/>
    </source>
</evidence>
<keyword evidence="4 5" id="KW-0560">Oxidoreductase</keyword>
<comment type="catalytic activity">
    <reaction evidence="5">
        <text>7-aminomethyl-7-carbaguanine + 2 NADP(+) = 7-cyano-7-carbaguanine + 2 NADPH + 3 H(+)</text>
        <dbReference type="Rhea" id="RHEA:13409"/>
        <dbReference type="ChEBI" id="CHEBI:15378"/>
        <dbReference type="ChEBI" id="CHEBI:45075"/>
        <dbReference type="ChEBI" id="CHEBI:57783"/>
        <dbReference type="ChEBI" id="CHEBI:58349"/>
        <dbReference type="ChEBI" id="CHEBI:58703"/>
        <dbReference type="EC" id="1.7.1.13"/>
    </reaction>
</comment>
<dbReference type="SUPFAM" id="SSF55620">
    <property type="entry name" value="Tetrahydrobiopterin biosynthesis enzymes-like"/>
    <property type="match status" value="1"/>
</dbReference>
<evidence type="ECO:0000313" key="6">
    <source>
        <dbReference type="EMBL" id="TWU41667.1"/>
    </source>
</evidence>
<feature type="binding site" evidence="5">
    <location>
        <begin position="77"/>
        <end position="78"/>
    </location>
    <ligand>
        <name>substrate</name>
    </ligand>
</feature>
<name>A0A5C6E125_9BACT</name>
<dbReference type="UniPathway" id="UPA00392"/>
<keyword evidence="3 5" id="KW-0521">NADP</keyword>
<comment type="pathway">
    <text evidence="5">tRNA modification; tRNA-queuosine biosynthesis.</text>
</comment>
<dbReference type="InterPro" id="IPR029500">
    <property type="entry name" value="QueF"/>
</dbReference>
<proteinExistence type="inferred from homology"/>
<evidence type="ECO:0000256" key="4">
    <source>
        <dbReference type="ARBA" id="ARBA00023002"/>
    </source>
</evidence>